<reference evidence="11" key="1">
    <citation type="journal article" date="2013" name="New Phytol.">
        <title>Comparative genomic and transcriptomic analyses reveal the hemibiotrophic stage shift of Colletotrichum fungi.</title>
        <authorList>
            <person name="Gan P."/>
            <person name="Ikeda K."/>
            <person name="Irieda H."/>
            <person name="Narusaka M."/>
            <person name="O'Connell R.J."/>
            <person name="Narusaka Y."/>
            <person name="Takano Y."/>
            <person name="Kubo Y."/>
            <person name="Shirasu K."/>
        </authorList>
    </citation>
    <scope>NUCLEOTIDE SEQUENCE [LARGE SCALE GENOMIC DNA]</scope>
    <source>
        <strain evidence="11">104-T / ATCC 96160 / CBS 514.97 / LARS 414 / MAFF 240422</strain>
    </source>
</reference>
<dbReference type="PROSITE" id="PS50048">
    <property type="entry name" value="ZN2_CY6_FUNGAL_2"/>
    <property type="match status" value="1"/>
</dbReference>
<evidence type="ECO:0000256" key="5">
    <source>
        <dbReference type="ARBA" id="ARBA00023136"/>
    </source>
</evidence>
<feature type="transmembrane region" description="Helical" evidence="8">
    <location>
        <begin position="976"/>
        <end position="999"/>
    </location>
</feature>
<gene>
    <name evidence="10" type="primary">THI7</name>
    <name evidence="10" type="ORF">Cob_v007060</name>
</gene>
<dbReference type="Pfam" id="PF11951">
    <property type="entry name" value="Fungal_trans_2"/>
    <property type="match status" value="1"/>
</dbReference>
<keyword evidence="4 8" id="KW-1133">Transmembrane helix</keyword>
<evidence type="ECO:0000256" key="8">
    <source>
        <dbReference type="SAM" id="Phobius"/>
    </source>
</evidence>
<evidence type="ECO:0000256" key="6">
    <source>
        <dbReference type="ARBA" id="ARBA00023242"/>
    </source>
</evidence>
<reference evidence="11" key="2">
    <citation type="journal article" date="2019" name="Mol. Plant Microbe Interact.">
        <title>Genome sequence resources for four phytopathogenic fungi from the Colletotrichum orbiculare species complex.</title>
        <authorList>
            <person name="Gan P."/>
            <person name="Tsushima A."/>
            <person name="Narusaka M."/>
            <person name="Narusaka Y."/>
            <person name="Takano Y."/>
            <person name="Kubo Y."/>
            <person name="Shirasu K."/>
        </authorList>
    </citation>
    <scope>GENOME REANNOTATION</scope>
    <source>
        <strain evidence="11">104-T / ATCC 96160 / CBS 514.97 / LARS 414 / MAFF 240422</strain>
    </source>
</reference>
<evidence type="ECO:0000256" key="1">
    <source>
        <dbReference type="ARBA" id="ARBA00004141"/>
    </source>
</evidence>
<feature type="domain" description="Zn(2)-C6 fungal-type" evidence="9">
    <location>
        <begin position="14"/>
        <end position="42"/>
    </location>
</feature>
<evidence type="ECO:0000256" key="3">
    <source>
        <dbReference type="ARBA" id="ARBA00022692"/>
    </source>
</evidence>
<organism evidence="10 11">
    <name type="scientific">Colletotrichum orbiculare (strain 104-T / ATCC 96160 / CBS 514.97 / LARS 414 / MAFF 240422)</name>
    <name type="common">Cucumber anthracnose fungus</name>
    <name type="synonym">Colletotrichum lagenarium</name>
    <dbReference type="NCBI Taxonomy" id="1213857"/>
    <lineage>
        <taxon>Eukaryota</taxon>
        <taxon>Fungi</taxon>
        <taxon>Dikarya</taxon>
        <taxon>Ascomycota</taxon>
        <taxon>Pezizomycotina</taxon>
        <taxon>Sordariomycetes</taxon>
        <taxon>Hypocreomycetidae</taxon>
        <taxon>Glomerellales</taxon>
        <taxon>Glomerellaceae</taxon>
        <taxon>Colletotrichum</taxon>
        <taxon>Colletotrichum orbiculare species complex</taxon>
    </lineage>
</organism>
<accession>A0A484FR12</accession>
<dbReference type="Gene3D" id="1.10.4160.10">
    <property type="entry name" value="Hydantoin permease"/>
    <property type="match status" value="1"/>
</dbReference>
<feature type="transmembrane region" description="Helical" evidence="8">
    <location>
        <begin position="825"/>
        <end position="844"/>
    </location>
</feature>
<dbReference type="Gene3D" id="4.10.240.10">
    <property type="entry name" value="Zn(2)-C6 fungal-type DNA-binding domain"/>
    <property type="match status" value="1"/>
</dbReference>
<dbReference type="EMBL" id="AMCV02000018">
    <property type="protein sequence ID" value="TDZ20135.1"/>
    <property type="molecule type" value="Genomic_DNA"/>
</dbReference>
<feature type="transmembrane region" description="Helical" evidence="8">
    <location>
        <begin position="663"/>
        <end position="684"/>
    </location>
</feature>
<keyword evidence="5 8" id="KW-0472">Membrane</keyword>
<feature type="transmembrane region" description="Helical" evidence="8">
    <location>
        <begin position="596"/>
        <end position="614"/>
    </location>
</feature>
<protein>
    <submittedName>
        <fullName evidence="10">Thiamine transporter</fullName>
    </submittedName>
</protein>
<feature type="transmembrane region" description="Helical" evidence="8">
    <location>
        <begin position="773"/>
        <end position="798"/>
    </location>
</feature>
<dbReference type="InterPro" id="IPR001248">
    <property type="entry name" value="Pur-cyt_permease"/>
</dbReference>
<dbReference type="Pfam" id="PF00172">
    <property type="entry name" value="Zn_clus"/>
    <property type="match status" value="1"/>
</dbReference>
<dbReference type="CDD" id="cd00067">
    <property type="entry name" value="GAL4"/>
    <property type="match status" value="1"/>
</dbReference>
<evidence type="ECO:0000313" key="10">
    <source>
        <dbReference type="EMBL" id="TDZ20135.1"/>
    </source>
</evidence>
<dbReference type="GO" id="GO:0005886">
    <property type="term" value="C:plasma membrane"/>
    <property type="evidence" value="ECO:0007669"/>
    <property type="project" value="TreeGrafter"/>
</dbReference>
<comment type="subcellular location">
    <subcellularLocation>
        <location evidence="1">Membrane</location>
        <topology evidence="1">Multi-pass membrane protein</topology>
    </subcellularLocation>
</comment>
<feature type="transmembrane region" description="Helical" evidence="8">
    <location>
        <begin position="696"/>
        <end position="716"/>
    </location>
</feature>
<evidence type="ECO:0000256" key="2">
    <source>
        <dbReference type="ARBA" id="ARBA00008974"/>
    </source>
</evidence>
<keyword evidence="3 8" id="KW-0812">Transmembrane</keyword>
<dbReference type="GO" id="GO:0008270">
    <property type="term" value="F:zinc ion binding"/>
    <property type="evidence" value="ECO:0007669"/>
    <property type="project" value="InterPro"/>
</dbReference>
<comment type="similarity">
    <text evidence="2">Belongs to the purine-cytosine permease (2.A.39) family.</text>
</comment>
<dbReference type="PANTHER" id="PTHR30618">
    <property type="entry name" value="NCS1 FAMILY PURINE/PYRIMIDINE TRANSPORTER"/>
    <property type="match status" value="1"/>
</dbReference>
<dbReference type="PROSITE" id="PS00463">
    <property type="entry name" value="ZN2_CY6_FUNGAL_1"/>
    <property type="match status" value="1"/>
</dbReference>
<evidence type="ECO:0000256" key="7">
    <source>
        <dbReference type="SAM" id="MobiDB-lite"/>
    </source>
</evidence>
<dbReference type="Pfam" id="PF02133">
    <property type="entry name" value="Transp_cyt_pur"/>
    <property type="match status" value="1"/>
</dbReference>
<proteinExistence type="inferred from homology"/>
<dbReference type="Proteomes" id="UP000014480">
    <property type="component" value="Unassembled WGS sequence"/>
</dbReference>
<evidence type="ECO:0000256" key="4">
    <source>
        <dbReference type="ARBA" id="ARBA00022989"/>
    </source>
</evidence>
<evidence type="ECO:0000313" key="11">
    <source>
        <dbReference type="Proteomes" id="UP000014480"/>
    </source>
</evidence>
<feature type="region of interest" description="Disordered" evidence="7">
    <location>
        <begin position="1030"/>
        <end position="1058"/>
    </location>
</feature>
<dbReference type="GO" id="GO:0015205">
    <property type="term" value="F:nucleobase transmembrane transporter activity"/>
    <property type="evidence" value="ECO:0007669"/>
    <property type="project" value="TreeGrafter"/>
</dbReference>
<feature type="compositionally biased region" description="Polar residues" evidence="7">
    <location>
        <begin position="73"/>
        <end position="86"/>
    </location>
</feature>
<name>A0A484FR12_COLOR</name>
<dbReference type="SMART" id="SM00066">
    <property type="entry name" value="GAL4"/>
    <property type="match status" value="1"/>
</dbReference>
<keyword evidence="11" id="KW-1185">Reference proteome</keyword>
<dbReference type="InterPro" id="IPR001138">
    <property type="entry name" value="Zn2Cys6_DnaBD"/>
</dbReference>
<dbReference type="InterPro" id="IPR045225">
    <property type="entry name" value="Uracil/uridine/allantoin_perm"/>
</dbReference>
<comment type="caution">
    <text evidence="10">The sequence shown here is derived from an EMBL/GenBank/DDBJ whole genome shotgun (WGS) entry which is preliminary data.</text>
</comment>
<feature type="transmembrane region" description="Helical" evidence="8">
    <location>
        <begin position="626"/>
        <end position="651"/>
    </location>
</feature>
<feature type="transmembrane region" description="Helical" evidence="8">
    <location>
        <begin position="934"/>
        <end position="956"/>
    </location>
</feature>
<feature type="compositionally biased region" description="Low complexity" evidence="7">
    <location>
        <begin position="89"/>
        <end position="109"/>
    </location>
</feature>
<evidence type="ECO:0000259" key="9">
    <source>
        <dbReference type="PROSITE" id="PS50048"/>
    </source>
</evidence>
<dbReference type="CDD" id="cd11482">
    <property type="entry name" value="SLC-NCS1sbd_NRT1-like"/>
    <property type="match status" value="1"/>
</dbReference>
<dbReference type="PANTHER" id="PTHR30618:SF15">
    <property type="entry name" value="NICOTINAMIDE RIBOSIDE TRANSPORTER 1-RELATED"/>
    <property type="match status" value="1"/>
</dbReference>
<dbReference type="SUPFAM" id="SSF57701">
    <property type="entry name" value="Zn2/Cys6 DNA-binding domain"/>
    <property type="match status" value="1"/>
</dbReference>
<feature type="region of interest" description="Disordered" evidence="7">
    <location>
        <begin position="338"/>
        <end position="359"/>
    </location>
</feature>
<feature type="transmembrane region" description="Helical" evidence="8">
    <location>
        <begin position="736"/>
        <end position="753"/>
    </location>
</feature>
<keyword evidence="6" id="KW-0539">Nucleus</keyword>
<dbReference type="AlphaFoldDB" id="A0A484FR12"/>
<feature type="transmembrane region" description="Helical" evidence="8">
    <location>
        <begin position="856"/>
        <end position="877"/>
    </location>
</feature>
<dbReference type="InterPro" id="IPR036864">
    <property type="entry name" value="Zn2-C6_fun-type_DNA-bd_sf"/>
</dbReference>
<feature type="transmembrane region" description="Helical" evidence="8">
    <location>
        <begin position="889"/>
        <end position="914"/>
    </location>
</feature>
<dbReference type="GO" id="GO:0000981">
    <property type="term" value="F:DNA-binding transcription factor activity, RNA polymerase II-specific"/>
    <property type="evidence" value="ECO:0007669"/>
    <property type="project" value="InterPro"/>
</dbReference>
<feature type="region of interest" description="Disordered" evidence="7">
    <location>
        <begin position="46"/>
        <end position="109"/>
    </location>
</feature>
<feature type="compositionally biased region" description="Low complexity" evidence="7">
    <location>
        <begin position="338"/>
        <end position="352"/>
    </location>
</feature>
<sequence length="1058" mass="115464">MPPVVPPTRRSRNGCIDCRRAKVKCDEIRPSCGTCARRRLVCQGYKTPAAHSKSPTSSLLPAGGKMARKETWPVSSGSKTSATETNAVAAPVRSGSGPASPSSPFDSPRALALLPPGTVPLADEAHIEVYFNRHPFELLIGNEFVSEMNANVLMMLQQDPGTVADAISAIGYSYLVGDSAASLLPVLNRRARILANLRNMKPSSYYFEEALFLLLGLCAMELVTLAQPGQHATIPTVLANVASLIGHHVSTGGNVSSVARYFLRALARQDLVVSLVHLRRPRVPTCIWLDNACHKPDRLLGYTVTLMPLLEELCTLADQVRERILQPAPPGNLLLDTASAQTSSAASSTTTTSPPPSACLDTRLLGAEYSSTASRAESLRARLESWKPSISDNLPFRASRKFRAQAACYRAGALLYLHRLFHPPGRGAATADADADAEALGRAHDVMLYTSGPPAESKMLLWPVFLAACEMADGEDRAAVQEVLDSIAAHRKTVTVERTRRFVAERVWKARDERSEWNWMVLAQRLRVKDDKEHGYETTKWINPDIAPLPPNRRTWGVWAFLGFGSISNLCISAWTGAASLLSLGLTIPQTMGLMILARVLICLLVIGNGWMGAEWHIGFTVSQRIILGMNGAYIGQLIRIMLSIVCYNFLTMTNTLPESAHMVTRDLIGFVIFHLISVPFLLIRVERAKVPVITANLIVLVTMMGITIWACRTGGTGPLFESGAKQASTLTKEWAWVYGIIASVGNISAGVLNQSDFTRFARRQGVQVPGIVFSLFVPGMVVPIFAILTASASMAIWDLEEPMWNPLTVITQWMADDYTARARAGAFFCSLGFVLGQIAENILGNGYAAGMDLAGLLPTWITIRRGALLAAALSWAVQPWEFYNTASVFVSVAAGFSVFMGPLTGIMMTDYFVVRRRRIETSQLYTGSREGAYWYAGGFNWRAFVAWVVCFVPAMPGMVAAVNPNVEINDGLYKYYLGNYIFGFLEASALYAALTFAFKPQRLGLQDDFDVYGTFEEDVAIKKGMAPFERPKRVDGPLEGTPVEIDGNDGPKKASGP</sequence>
<dbReference type="InterPro" id="IPR021858">
    <property type="entry name" value="Fun_TF"/>
</dbReference>
<dbReference type="OrthoDB" id="2018619at2759"/>